<name>A0A7S6UF58_9GAMM</name>
<protein>
    <submittedName>
        <fullName evidence="2">DUF3016 domain-containing protein</fullName>
    </submittedName>
</protein>
<dbReference type="Proteomes" id="UP000594059">
    <property type="component" value="Chromosome"/>
</dbReference>
<accession>A0A7S6UF58</accession>
<sequence length="180" mass="20234">MKAMTAGIAACVLTLGLAACASTPVAGAGPGQLPAAGPAQVAWNDPATFREITYGRDLIDTRRGVWIEQLATYLRTQAERRLPAGEQLQVTLLDVDRAGEYEPWQGPRYDDVRMMRDIYPPRITLEFRRLDAAGQVIDEGRRQLTDMAYLSRPGFGRDNDPLRYEKRVLDDWLRREFPAP</sequence>
<evidence type="ECO:0000313" key="3">
    <source>
        <dbReference type="Proteomes" id="UP000594059"/>
    </source>
</evidence>
<proteinExistence type="predicted"/>
<feature type="chain" id="PRO_5032418898" evidence="1">
    <location>
        <begin position="29"/>
        <end position="180"/>
    </location>
</feature>
<evidence type="ECO:0000256" key="1">
    <source>
        <dbReference type="SAM" id="SignalP"/>
    </source>
</evidence>
<dbReference type="AlphaFoldDB" id="A0A7S6UF58"/>
<reference evidence="2 3" key="1">
    <citation type="submission" date="2020-10" db="EMBL/GenBank/DDBJ databases">
        <title>complete genome sequencing of Lysobacter sp. H21R20.</title>
        <authorList>
            <person name="Bae J.-W."/>
            <person name="Lee S.-Y."/>
        </authorList>
    </citation>
    <scope>NUCLEOTIDE SEQUENCE [LARGE SCALE GENOMIC DNA]</scope>
    <source>
        <strain evidence="2 3">H21R20</strain>
    </source>
</reference>
<keyword evidence="1" id="KW-0732">Signal</keyword>
<dbReference type="Pfam" id="PF11454">
    <property type="entry name" value="DUF3016"/>
    <property type="match status" value="1"/>
</dbReference>
<dbReference type="RefSeq" id="WP_193984427.1">
    <property type="nucleotide sequence ID" value="NZ_CP063656.1"/>
</dbReference>
<evidence type="ECO:0000313" key="2">
    <source>
        <dbReference type="EMBL" id="QOW19147.1"/>
    </source>
</evidence>
<dbReference type="KEGG" id="lcic:INQ41_10960"/>
<feature type="signal peptide" evidence="1">
    <location>
        <begin position="1"/>
        <end position="28"/>
    </location>
</feature>
<dbReference type="InterPro" id="IPR021557">
    <property type="entry name" value="DUF3016"/>
</dbReference>
<dbReference type="EMBL" id="CP063656">
    <property type="protein sequence ID" value="QOW19147.1"/>
    <property type="molecule type" value="Genomic_DNA"/>
</dbReference>
<organism evidence="2 3">
    <name type="scientific">Novilysobacter ciconiae</name>
    <dbReference type="NCBI Taxonomy" id="2781022"/>
    <lineage>
        <taxon>Bacteria</taxon>
        <taxon>Pseudomonadati</taxon>
        <taxon>Pseudomonadota</taxon>
        <taxon>Gammaproteobacteria</taxon>
        <taxon>Lysobacterales</taxon>
        <taxon>Lysobacteraceae</taxon>
        <taxon>Novilysobacter</taxon>
    </lineage>
</organism>
<gene>
    <name evidence="2" type="ORF">INQ41_10960</name>
</gene>
<dbReference type="PROSITE" id="PS51257">
    <property type="entry name" value="PROKAR_LIPOPROTEIN"/>
    <property type="match status" value="1"/>
</dbReference>
<keyword evidence="3" id="KW-1185">Reference proteome</keyword>